<dbReference type="GO" id="GO:0003677">
    <property type="term" value="F:DNA binding"/>
    <property type="evidence" value="ECO:0007669"/>
    <property type="project" value="InterPro"/>
</dbReference>
<feature type="domain" description="BED-type" evidence="6">
    <location>
        <begin position="10"/>
        <end position="63"/>
    </location>
</feature>
<gene>
    <name evidence="7" type="ORF">PMAYCL1PPCAC_29232</name>
</gene>
<dbReference type="EMBL" id="BTRK01000006">
    <property type="protein sequence ID" value="GMR59037.1"/>
    <property type="molecule type" value="Genomic_DNA"/>
</dbReference>
<protein>
    <recommendedName>
        <fullName evidence="6">BED-type domain-containing protein</fullName>
    </recommendedName>
</protein>
<feature type="region of interest" description="Disordered" evidence="5">
    <location>
        <begin position="145"/>
        <end position="199"/>
    </location>
</feature>
<evidence type="ECO:0000256" key="4">
    <source>
        <dbReference type="PROSITE-ProRule" id="PRU00027"/>
    </source>
</evidence>
<evidence type="ECO:0000256" key="1">
    <source>
        <dbReference type="ARBA" id="ARBA00022723"/>
    </source>
</evidence>
<accession>A0AAN5IAP0</accession>
<keyword evidence="3" id="KW-0862">Zinc</keyword>
<keyword evidence="8" id="KW-1185">Reference proteome</keyword>
<reference evidence="8" key="1">
    <citation type="submission" date="2022-10" db="EMBL/GenBank/DDBJ databases">
        <title>Genome assembly of Pristionchus species.</title>
        <authorList>
            <person name="Yoshida K."/>
            <person name="Sommer R.J."/>
        </authorList>
    </citation>
    <scope>NUCLEOTIDE SEQUENCE [LARGE SCALE GENOMIC DNA]</scope>
    <source>
        <strain evidence="8">RS5460</strain>
    </source>
</reference>
<evidence type="ECO:0000256" key="5">
    <source>
        <dbReference type="SAM" id="MobiDB-lite"/>
    </source>
</evidence>
<comment type="caution">
    <text evidence="7">The sequence shown here is derived from an EMBL/GenBank/DDBJ whole genome shotgun (WGS) entry which is preliminary data.</text>
</comment>
<dbReference type="Pfam" id="PF02892">
    <property type="entry name" value="zf-BED"/>
    <property type="match status" value="1"/>
</dbReference>
<dbReference type="PROSITE" id="PS50808">
    <property type="entry name" value="ZF_BED"/>
    <property type="match status" value="1"/>
</dbReference>
<dbReference type="GO" id="GO:0008270">
    <property type="term" value="F:zinc ion binding"/>
    <property type="evidence" value="ECO:0007669"/>
    <property type="project" value="UniProtKB-KW"/>
</dbReference>
<keyword evidence="2 4" id="KW-0863">Zinc-finger</keyword>
<proteinExistence type="predicted"/>
<evidence type="ECO:0000259" key="6">
    <source>
        <dbReference type="PROSITE" id="PS50808"/>
    </source>
</evidence>
<evidence type="ECO:0000256" key="2">
    <source>
        <dbReference type="ARBA" id="ARBA00022771"/>
    </source>
</evidence>
<sequence>AYSLLLLHLLKMSMVYNHFTIIDAERKVYKCHYCSYTHTKNFSTTSNMVAHLRSRHPGIFPPITRRRRLGQLSLVRPLPPPPRSPSHSILNLFNDDDIKPAVGFSPSDNSSILFKESSLPISQPSIVNNLSSSDVVENGSGLNGKISSSNSVSSYHRTTSSNNSSSTYSHSIPQSRPVTRLSSPPPFSHPSSTSLPLPSTPELEQLHARLLRAQIEREEAAARYYNALANRVNTETALIREK</sequence>
<dbReference type="SUPFAM" id="SSF57667">
    <property type="entry name" value="beta-beta-alpha zinc fingers"/>
    <property type="match status" value="1"/>
</dbReference>
<dbReference type="InterPro" id="IPR036236">
    <property type="entry name" value="Znf_C2H2_sf"/>
</dbReference>
<feature type="compositionally biased region" description="Low complexity" evidence="5">
    <location>
        <begin position="147"/>
        <end position="171"/>
    </location>
</feature>
<name>A0AAN5IAP0_9BILA</name>
<organism evidence="7 8">
    <name type="scientific">Pristionchus mayeri</name>
    <dbReference type="NCBI Taxonomy" id="1317129"/>
    <lineage>
        <taxon>Eukaryota</taxon>
        <taxon>Metazoa</taxon>
        <taxon>Ecdysozoa</taxon>
        <taxon>Nematoda</taxon>
        <taxon>Chromadorea</taxon>
        <taxon>Rhabditida</taxon>
        <taxon>Rhabditina</taxon>
        <taxon>Diplogasteromorpha</taxon>
        <taxon>Diplogasteroidea</taxon>
        <taxon>Neodiplogasteridae</taxon>
        <taxon>Pristionchus</taxon>
    </lineage>
</organism>
<dbReference type="InterPro" id="IPR003656">
    <property type="entry name" value="Znf_BED"/>
</dbReference>
<dbReference type="Proteomes" id="UP001328107">
    <property type="component" value="Unassembled WGS sequence"/>
</dbReference>
<feature type="compositionally biased region" description="Low complexity" evidence="5">
    <location>
        <begin position="189"/>
        <end position="199"/>
    </location>
</feature>
<keyword evidence="1" id="KW-0479">Metal-binding</keyword>
<evidence type="ECO:0000313" key="8">
    <source>
        <dbReference type="Proteomes" id="UP001328107"/>
    </source>
</evidence>
<dbReference type="AlphaFoldDB" id="A0AAN5IAP0"/>
<evidence type="ECO:0000313" key="7">
    <source>
        <dbReference type="EMBL" id="GMR59037.1"/>
    </source>
</evidence>
<feature type="non-terminal residue" evidence="7">
    <location>
        <position position="1"/>
    </location>
</feature>
<evidence type="ECO:0000256" key="3">
    <source>
        <dbReference type="ARBA" id="ARBA00022833"/>
    </source>
</evidence>